<comment type="caution">
    <text evidence="2">The sequence shown here is derived from an EMBL/GenBank/DDBJ whole genome shotgun (WGS) entry which is preliminary data.</text>
</comment>
<organism evidence="2">
    <name type="scientific">candidate division WOR-3 bacterium</name>
    <dbReference type="NCBI Taxonomy" id="2052148"/>
    <lineage>
        <taxon>Bacteria</taxon>
        <taxon>Bacteria division WOR-3</taxon>
    </lineage>
</organism>
<dbReference type="NCBIfam" id="TIGR04183">
    <property type="entry name" value="Por_Secre_tail"/>
    <property type="match status" value="1"/>
</dbReference>
<reference evidence="2" key="1">
    <citation type="journal article" date="2020" name="mSystems">
        <title>Genome- and Community-Level Interaction Insights into Carbon Utilization and Element Cycling Functions of Hydrothermarchaeota in Hydrothermal Sediment.</title>
        <authorList>
            <person name="Zhou Z."/>
            <person name="Liu Y."/>
            <person name="Xu W."/>
            <person name="Pan J."/>
            <person name="Luo Z.H."/>
            <person name="Li M."/>
        </authorList>
    </citation>
    <scope>NUCLEOTIDE SEQUENCE [LARGE SCALE GENOMIC DNA]</scope>
    <source>
        <strain evidence="2">SpSt-961</strain>
    </source>
</reference>
<dbReference type="Pfam" id="PF18962">
    <property type="entry name" value="Por_Secre_tail"/>
    <property type="match status" value="1"/>
</dbReference>
<name>A0A7V3RH58_UNCW3</name>
<evidence type="ECO:0000313" key="2">
    <source>
        <dbReference type="EMBL" id="HGE77971.1"/>
    </source>
</evidence>
<evidence type="ECO:0000259" key="1">
    <source>
        <dbReference type="Pfam" id="PF18962"/>
    </source>
</evidence>
<gene>
    <name evidence="2" type="ORF">ENX68_03090</name>
</gene>
<dbReference type="AlphaFoldDB" id="A0A7V3RH58"/>
<protein>
    <submittedName>
        <fullName evidence="2">T9SS type A sorting domain-containing protein</fullName>
    </submittedName>
</protein>
<sequence>MKKILIIIPIFCFGLWDVDTHSVNNWVLDITNYGPFGLFEGIWTPESIPFIGAGPLFGMISAHSDTCVTVGYGASSSEYGPGLRNQNHQSPIVRIFMHPYDWPPPLDTYPMAPQTPFTCEESWSCYNDFDTSLHIPGDGKPIGIEIYQTTFADTLVIIKDVIFIKYEIKNCTTYTIDNAIVTILWNQNMVEWNGFILHKWFYPTPNDSFLVEDLGYCYDDSSAIGVLFIKTPDDNGCSAYKTYDWAILPNNDFERYLVMAGYNYQTGVYDPYDSLGAAEMAFMSSGPFSLNVGETKELVIAIIAAPYINSDTLLLALAARNAKDFYSQLDITEKKNSQQNRIINTLKLSVMPNVTTNNIEIQWMVANKQHIRLVLYDIVGRKIAMITEGIMEAGTYSYKFATTHLNSGVYFLILEGEKETRTKKILIVR</sequence>
<feature type="domain" description="Secretion system C-terminal sorting" evidence="1">
    <location>
        <begin position="351"/>
        <end position="427"/>
    </location>
</feature>
<dbReference type="InterPro" id="IPR026444">
    <property type="entry name" value="Secre_tail"/>
</dbReference>
<proteinExistence type="predicted"/>
<accession>A0A7V3RH58</accession>
<dbReference type="EMBL" id="DTOZ01000076">
    <property type="protein sequence ID" value="HGE77971.1"/>
    <property type="molecule type" value="Genomic_DNA"/>
</dbReference>